<evidence type="ECO:0000256" key="3">
    <source>
        <dbReference type="ARBA" id="ARBA00023274"/>
    </source>
</evidence>
<dbReference type="EMBL" id="KX343079">
    <property type="protein sequence ID" value="AOY40410.1"/>
    <property type="molecule type" value="Genomic_DNA"/>
</dbReference>
<sequence>MIYLFESKLPETKSVYFGLRSIYGIGKKRSFLICKKIGLSLNLKIKDLSSTQINQISKVIESSGYILANDLRRLVLLSKQRLISIKSYRGLRRKKGFPVRGQRTHTNARTAKKIR</sequence>
<dbReference type="PANTHER" id="PTHR10871">
    <property type="entry name" value="30S RIBOSOMAL PROTEIN S13/40S RIBOSOMAL PROTEIN S18"/>
    <property type="match status" value="1"/>
</dbReference>
<dbReference type="GO" id="GO:0015935">
    <property type="term" value="C:small ribosomal subunit"/>
    <property type="evidence" value="ECO:0007669"/>
    <property type="project" value="TreeGrafter"/>
</dbReference>
<organism evidence="6">
    <name type="scientific">Navicula ramosissima</name>
    <dbReference type="NCBI Taxonomy" id="265559"/>
    <lineage>
        <taxon>Eukaryota</taxon>
        <taxon>Sar</taxon>
        <taxon>Stramenopiles</taxon>
        <taxon>Ochrophyta</taxon>
        <taxon>Bacillariophyta</taxon>
        <taxon>Bacillariophyceae</taxon>
        <taxon>Bacillariophycidae</taxon>
        <taxon>Naviculales</taxon>
        <taxon>Naviculaceae</taxon>
        <taxon>Navicula</taxon>
    </lineage>
</organism>
<dbReference type="FunFam" id="1.10.8.50:FF:000001">
    <property type="entry name" value="30S ribosomal protein S13"/>
    <property type="match status" value="1"/>
</dbReference>
<dbReference type="Gene3D" id="4.10.910.10">
    <property type="entry name" value="30s ribosomal protein s13, domain 2"/>
    <property type="match status" value="1"/>
</dbReference>
<name>A0A343A6X2_9STRA</name>
<evidence type="ECO:0000256" key="5">
    <source>
        <dbReference type="SAM" id="MobiDB-lite"/>
    </source>
</evidence>
<evidence type="ECO:0000313" key="6">
    <source>
        <dbReference type="EMBL" id="AOY40410.1"/>
    </source>
</evidence>
<dbReference type="GO" id="GO:0005739">
    <property type="term" value="C:mitochondrion"/>
    <property type="evidence" value="ECO:0007669"/>
    <property type="project" value="TreeGrafter"/>
</dbReference>
<proteinExistence type="inferred from homology"/>
<dbReference type="Pfam" id="PF00416">
    <property type="entry name" value="Ribosomal_S13"/>
    <property type="match status" value="1"/>
</dbReference>
<reference evidence="6" key="1">
    <citation type="journal article" date="2016" name="Mitochondrial DNA Part B Resour">
        <title>Complete mitochondrial genome of biraphid benthic diatom, Navicula ramosissima (Naviculales, Bacillariophyceae).</title>
        <authorList>
            <person name="An S.M."/>
            <person name="Noh J.H."/>
            <person name="Lee H.R."/>
            <person name="Choi D.H."/>
            <person name="Lee J.H."/>
            <person name="Yang E.C."/>
        </authorList>
    </citation>
    <scope>NUCLEOTIDE SEQUENCE</scope>
</reference>
<protein>
    <submittedName>
        <fullName evidence="6">Ribosomal protein S13</fullName>
    </submittedName>
</protein>
<dbReference type="GO" id="GO:0006412">
    <property type="term" value="P:translation"/>
    <property type="evidence" value="ECO:0007669"/>
    <property type="project" value="InterPro"/>
</dbReference>
<accession>A0A343A6X2</accession>
<dbReference type="PIRSF" id="PIRSF002134">
    <property type="entry name" value="Ribosomal_S13"/>
    <property type="match status" value="1"/>
</dbReference>
<dbReference type="InterPro" id="IPR027437">
    <property type="entry name" value="Rbsml_uS13_C"/>
</dbReference>
<dbReference type="GeneID" id="30218174"/>
<dbReference type="AlphaFoldDB" id="A0A343A6X2"/>
<comment type="similarity">
    <text evidence="1 4">Belongs to the universal ribosomal protein uS13 family.</text>
</comment>
<evidence type="ECO:0000256" key="1">
    <source>
        <dbReference type="ARBA" id="ARBA00008080"/>
    </source>
</evidence>
<geneLocation type="mitochondrion" evidence="6"/>
<feature type="region of interest" description="Disordered" evidence="5">
    <location>
        <begin position="96"/>
        <end position="115"/>
    </location>
</feature>
<gene>
    <name evidence="6" type="primary">rps13</name>
    <name evidence="6" type="ORF">Nram.m58</name>
</gene>
<keyword evidence="3 4" id="KW-0687">Ribonucleoprotein</keyword>
<dbReference type="GO" id="GO:0003723">
    <property type="term" value="F:RNA binding"/>
    <property type="evidence" value="ECO:0007669"/>
    <property type="project" value="InterPro"/>
</dbReference>
<keyword evidence="2 4" id="KW-0689">Ribosomal protein</keyword>
<dbReference type="SUPFAM" id="SSF46946">
    <property type="entry name" value="S13-like H2TH domain"/>
    <property type="match status" value="1"/>
</dbReference>
<dbReference type="GO" id="GO:0003735">
    <property type="term" value="F:structural constituent of ribosome"/>
    <property type="evidence" value="ECO:0007669"/>
    <property type="project" value="InterPro"/>
</dbReference>
<dbReference type="HAMAP" id="MF_01315">
    <property type="entry name" value="Ribosomal_uS13"/>
    <property type="match status" value="1"/>
</dbReference>
<evidence type="ECO:0000256" key="4">
    <source>
        <dbReference type="RuleBase" id="RU003830"/>
    </source>
</evidence>
<dbReference type="PANTHER" id="PTHR10871:SF1">
    <property type="entry name" value="SMALL RIBOSOMAL SUBUNIT PROTEIN US13M"/>
    <property type="match status" value="1"/>
</dbReference>
<evidence type="ECO:0000256" key="2">
    <source>
        <dbReference type="ARBA" id="ARBA00022980"/>
    </source>
</evidence>
<dbReference type="Gene3D" id="1.10.8.50">
    <property type="match status" value="1"/>
</dbReference>
<dbReference type="InterPro" id="IPR001892">
    <property type="entry name" value="Ribosomal_uS13"/>
</dbReference>
<dbReference type="PROSITE" id="PS50159">
    <property type="entry name" value="RIBOSOMAL_S13_2"/>
    <property type="match status" value="1"/>
</dbReference>
<dbReference type="InterPro" id="IPR010979">
    <property type="entry name" value="Ribosomal_uS13-like_H2TH"/>
</dbReference>
<keyword evidence="6" id="KW-0496">Mitochondrion</keyword>
<dbReference type="RefSeq" id="YP_009317766.1">
    <property type="nucleotide sequence ID" value="NC_031848.1"/>
</dbReference>